<dbReference type="PROSITE" id="PS00302">
    <property type="entry name" value="IF5A_HYPUSINE"/>
    <property type="match status" value="1"/>
</dbReference>
<dbReference type="SUPFAM" id="SSF50104">
    <property type="entry name" value="Translation proteins SH3-like domain"/>
    <property type="match status" value="1"/>
</dbReference>
<dbReference type="InterPro" id="IPR019769">
    <property type="entry name" value="Trans_elong_IF5A_hypusine_site"/>
</dbReference>
<evidence type="ECO:0000313" key="14">
    <source>
        <dbReference type="Proteomes" id="UP000663829"/>
    </source>
</evidence>
<dbReference type="Pfam" id="PF21485">
    <property type="entry name" value="IF5A-like_N"/>
    <property type="match status" value="1"/>
</dbReference>
<keyword evidence="7" id="KW-0385">Hypusine</keyword>
<comment type="similarity">
    <text evidence="2">Belongs to the eIF-5A family.</text>
</comment>
<dbReference type="Gene3D" id="2.40.50.140">
    <property type="entry name" value="Nucleic acid-binding proteins"/>
    <property type="match status" value="1"/>
</dbReference>
<dbReference type="EMBL" id="CAJNOQ010000404">
    <property type="protein sequence ID" value="CAF0797274.1"/>
    <property type="molecule type" value="Genomic_DNA"/>
</dbReference>
<dbReference type="SMART" id="SM01376">
    <property type="entry name" value="eIF-5a"/>
    <property type="match status" value="1"/>
</dbReference>
<dbReference type="InterPro" id="IPR014722">
    <property type="entry name" value="Rib_uL2_dom2"/>
</dbReference>
<proteinExistence type="inferred from homology"/>
<evidence type="ECO:0000256" key="1">
    <source>
        <dbReference type="ARBA" id="ARBA00004496"/>
    </source>
</evidence>
<reference evidence="11" key="1">
    <citation type="submission" date="2021-02" db="EMBL/GenBank/DDBJ databases">
        <authorList>
            <person name="Nowell W R."/>
        </authorList>
    </citation>
    <scope>NUCLEOTIDE SEQUENCE</scope>
</reference>
<organism evidence="11 14">
    <name type="scientific">Didymodactylos carnosus</name>
    <dbReference type="NCBI Taxonomy" id="1234261"/>
    <lineage>
        <taxon>Eukaryota</taxon>
        <taxon>Metazoa</taxon>
        <taxon>Spiralia</taxon>
        <taxon>Gnathifera</taxon>
        <taxon>Rotifera</taxon>
        <taxon>Eurotatoria</taxon>
        <taxon>Bdelloidea</taxon>
        <taxon>Philodinida</taxon>
        <taxon>Philodinidae</taxon>
        <taxon>Didymodactylos</taxon>
    </lineage>
</organism>
<feature type="compositionally biased region" description="Basic and acidic residues" evidence="8">
    <location>
        <begin position="240"/>
        <end position="249"/>
    </location>
</feature>
<gene>
    <name evidence="11" type="ORF">GPM918_LOCUS3323</name>
    <name evidence="10" type="ORF">OVA965_LOCUS3301</name>
    <name evidence="13" type="ORF">SRO942_LOCUS3323</name>
    <name evidence="12" type="ORF">TMI583_LOCUS3300</name>
</gene>
<dbReference type="InterPro" id="IPR001884">
    <property type="entry name" value="IF5A-like"/>
</dbReference>
<evidence type="ECO:0000256" key="4">
    <source>
        <dbReference type="ARBA" id="ARBA00022768"/>
    </source>
</evidence>
<accession>A0A813SMN1</accession>
<dbReference type="FunFam" id="2.40.50.140:FF:000034">
    <property type="entry name" value="Eukaryotic translation initiation factor 5A"/>
    <property type="match status" value="1"/>
</dbReference>
<evidence type="ECO:0000256" key="2">
    <source>
        <dbReference type="ARBA" id="ARBA00006016"/>
    </source>
</evidence>
<dbReference type="Proteomes" id="UP000681722">
    <property type="component" value="Unassembled WGS sequence"/>
</dbReference>
<keyword evidence="14" id="KW-1185">Reference proteome</keyword>
<feature type="domain" description="Translation initiation factor 5A C-terminal" evidence="9">
    <location>
        <begin position="647"/>
        <end position="715"/>
    </location>
</feature>
<dbReference type="EMBL" id="CAJNOK010000783">
    <property type="protein sequence ID" value="CAF0775193.1"/>
    <property type="molecule type" value="Genomic_DNA"/>
</dbReference>
<dbReference type="GO" id="GO:0003723">
    <property type="term" value="F:RNA binding"/>
    <property type="evidence" value="ECO:0007669"/>
    <property type="project" value="UniProtKB-KW"/>
</dbReference>
<dbReference type="AlphaFoldDB" id="A0A813SMN1"/>
<dbReference type="EMBL" id="CAJOBC010000404">
    <property type="protein sequence ID" value="CAF3582041.1"/>
    <property type="molecule type" value="Genomic_DNA"/>
</dbReference>
<dbReference type="InterPro" id="IPR012340">
    <property type="entry name" value="NA-bd_OB-fold"/>
</dbReference>
<dbReference type="GO" id="GO:0005737">
    <property type="term" value="C:cytoplasm"/>
    <property type="evidence" value="ECO:0007669"/>
    <property type="project" value="UniProtKB-SubCell"/>
</dbReference>
<dbReference type="InterPro" id="IPR008991">
    <property type="entry name" value="Translation_prot_SH3-like_sf"/>
</dbReference>
<dbReference type="GO" id="GO:0045905">
    <property type="term" value="P:positive regulation of translational termination"/>
    <property type="evidence" value="ECO:0007669"/>
    <property type="project" value="InterPro"/>
</dbReference>
<dbReference type="GO" id="GO:0045901">
    <property type="term" value="P:positive regulation of translational elongation"/>
    <property type="evidence" value="ECO:0007669"/>
    <property type="project" value="InterPro"/>
</dbReference>
<dbReference type="NCBIfam" id="TIGR00037">
    <property type="entry name" value="eIF_5A"/>
    <property type="match status" value="1"/>
</dbReference>
<evidence type="ECO:0000313" key="13">
    <source>
        <dbReference type="EMBL" id="CAF3582041.1"/>
    </source>
</evidence>
<evidence type="ECO:0000313" key="12">
    <source>
        <dbReference type="EMBL" id="CAF3556303.1"/>
    </source>
</evidence>
<evidence type="ECO:0000313" key="11">
    <source>
        <dbReference type="EMBL" id="CAF0797274.1"/>
    </source>
</evidence>
<dbReference type="InterPro" id="IPR048670">
    <property type="entry name" value="IF5A-like_N"/>
</dbReference>
<comment type="caution">
    <text evidence="11">The sequence shown here is derived from an EMBL/GenBank/DDBJ whole genome shotgun (WGS) entry which is preliminary data.</text>
</comment>
<keyword evidence="6" id="KW-0648">Protein biosynthesis</keyword>
<comment type="subcellular location">
    <subcellularLocation>
        <location evidence="1">Cytoplasm</location>
    </subcellularLocation>
</comment>
<evidence type="ECO:0000259" key="9">
    <source>
        <dbReference type="SMART" id="SM01376"/>
    </source>
</evidence>
<protein>
    <recommendedName>
        <fullName evidence="9">Translation initiation factor 5A C-terminal domain-containing protein</fullName>
    </recommendedName>
</protein>
<dbReference type="Gene3D" id="2.30.30.30">
    <property type="match status" value="1"/>
</dbReference>
<dbReference type="FunFam" id="2.30.30.30:FF:000007">
    <property type="entry name" value="Eukaryotic translation initiation factor 5A"/>
    <property type="match status" value="1"/>
</dbReference>
<keyword evidence="4" id="KW-0251">Elongation factor</keyword>
<sequence length="722" mass="80754">MTSDTGVNNRQQQIPMQMPMYVVVPMYVNSIPPYTSYIQSTQPYPPFSYQANIHNASLLPPQHQTSRNPLMSTPTRWPSYTWPANETQRNSYLNLTEYETKTDNNNSLEETAFISNRTSPVVLSIKSLQSTTESPDPEGDPLTKHVSLPKTVSDNFSAFIKPKVNPIRSSTSSLVDAHTSLTKLTHTKISNDKMAVNQPIFNNELEVNNTLSMKSNQKLAELSSHAPSAQTSTKHHKSSASHEHIDKNEQRQILVNNFDSNENSDDYHAVLDETIENALVTINHTKAQISPHKSDQTLDSSTQCSILQSLTDNGTHRSSQTDHDEHDLLLDYSSRACRDISIMLENFKSLLISPDTLSSTTITTLISQQKMAATCDSLNNLLYTINYIIKSRVDPTKTEEKCIVDSPFTNALKEYRTCSSMIQSQQKSTILGNSDTIQNSTSSIASFTTVPSSRVEAVITPEHQSVKSMEKNLKPKVVSYEPKKSFDIKTEALSPHYQQVLQQQTVTSQYSSIGSWSGRGKRLENCPTPLSSLQETNYVPNLSNHQNSFNHYQAKSKDMADALQDDDDSQFHTGDAGASTTYPQQCSALRKNGYVMLKSRPCKIVEMSTSKTGKHGHAKVHMIGIDIFTGKKYEDICPSTHNMEVPNIKRTEYSLIDLDSDGYASLMDDNSETRSDIKIPDADLGQEIRAKFENNENVKVTVLKAMGEEAIMSYKIEQDSKK</sequence>
<dbReference type="InterPro" id="IPR020189">
    <property type="entry name" value="IF5A_C"/>
</dbReference>
<dbReference type="EMBL" id="CAJOBA010000783">
    <property type="protein sequence ID" value="CAF3556303.1"/>
    <property type="molecule type" value="Genomic_DNA"/>
</dbReference>
<feature type="region of interest" description="Disordered" evidence="8">
    <location>
        <begin position="218"/>
        <end position="249"/>
    </location>
</feature>
<evidence type="ECO:0000256" key="7">
    <source>
        <dbReference type="ARBA" id="ARBA00023071"/>
    </source>
</evidence>
<evidence type="ECO:0000256" key="5">
    <source>
        <dbReference type="ARBA" id="ARBA00022884"/>
    </source>
</evidence>
<name>A0A813SMN1_9BILA</name>
<dbReference type="Proteomes" id="UP000682733">
    <property type="component" value="Unassembled WGS sequence"/>
</dbReference>
<evidence type="ECO:0000256" key="8">
    <source>
        <dbReference type="SAM" id="MobiDB-lite"/>
    </source>
</evidence>
<keyword evidence="5" id="KW-0694">RNA-binding</keyword>
<dbReference type="Proteomes" id="UP000663829">
    <property type="component" value="Unassembled WGS sequence"/>
</dbReference>
<dbReference type="GO" id="GO:0003746">
    <property type="term" value="F:translation elongation factor activity"/>
    <property type="evidence" value="ECO:0007669"/>
    <property type="project" value="UniProtKB-KW"/>
</dbReference>
<keyword evidence="3" id="KW-0963">Cytoplasm</keyword>
<dbReference type="Pfam" id="PF01287">
    <property type="entry name" value="eIF-5a"/>
    <property type="match status" value="1"/>
</dbReference>
<dbReference type="SUPFAM" id="SSF50249">
    <property type="entry name" value="Nucleic acid-binding proteins"/>
    <property type="match status" value="1"/>
</dbReference>
<dbReference type="OrthoDB" id="9975114at2759"/>
<evidence type="ECO:0000256" key="6">
    <source>
        <dbReference type="ARBA" id="ARBA00022917"/>
    </source>
</evidence>
<dbReference type="Proteomes" id="UP000677228">
    <property type="component" value="Unassembled WGS sequence"/>
</dbReference>
<dbReference type="PANTHER" id="PTHR11673">
    <property type="entry name" value="TRANSLATION INITIATION FACTOR 5A FAMILY MEMBER"/>
    <property type="match status" value="1"/>
</dbReference>
<dbReference type="GO" id="GO:0043022">
    <property type="term" value="F:ribosome binding"/>
    <property type="evidence" value="ECO:0007669"/>
    <property type="project" value="InterPro"/>
</dbReference>
<dbReference type="CDD" id="cd04468">
    <property type="entry name" value="S1_eIF5A"/>
    <property type="match status" value="1"/>
</dbReference>
<evidence type="ECO:0000256" key="3">
    <source>
        <dbReference type="ARBA" id="ARBA00022490"/>
    </source>
</evidence>
<evidence type="ECO:0000313" key="10">
    <source>
        <dbReference type="EMBL" id="CAF0775193.1"/>
    </source>
</evidence>